<keyword evidence="3" id="KW-0833">Ubl conjugation pathway</keyword>
<comment type="catalytic activity">
    <reaction evidence="1 3">
        <text>Thiol-dependent hydrolysis of ester, thioester, amide, peptide and isopeptide bonds formed by the C-terminal Gly of ubiquitin (a 76-residue protein attached to proteins as an intracellular targeting signal).</text>
        <dbReference type="EC" id="3.4.19.12"/>
    </reaction>
</comment>
<accession>A0A835VU52</accession>
<dbReference type="InterPro" id="IPR003323">
    <property type="entry name" value="OTU_dom"/>
</dbReference>
<dbReference type="GO" id="GO:0005829">
    <property type="term" value="C:cytosol"/>
    <property type="evidence" value="ECO:0007669"/>
    <property type="project" value="TreeGrafter"/>
</dbReference>
<gene>
    <name evidence="6" type="ORF">HXX76_013810</name>
</gene>
<organism evidence="6 7">
    <name type="scientific">Chlamydomonas incerta</name>
    <dbReference type="NCBI Taxonomy" id="51695"/>
    <lineage>
        <taxon>Eukaryota</taxon>
        <taxon>Viridiplantae</taxon>
        <taxon>Chlorophyta</taxon>
        <taxon>core chlorophytes</taxon>
        <taxon>Chlorophyceae</taxon>
        <taxon>CS clade</taxon>
        <taxon>Chlamydomonadales</taxon>
        <taxon>Chlamydomonadaceae</taxon>
        <taxon>Chlamydomonas</taxon>
    </lineage>
</organism>
<keyword evidence="7" id="KW-1185">Reference proteome</keyword>
<dbReference type="OrthoDB" id="409956at2759"/>
<dbReference type="Pfam" id="PF02338">
    <property type="entry name" value="OTU"/>
    <property type="match status" value="1"/>
</dbReference>
<dbReference type="GO" id="GO:0004843">
    <property type="term" value="F:cysteine-type deubiquitinase activity"/>
    <property type="evidence" value="ECO:0007669"/>
    <property type="project" value="UniProtKB-UniRule"/>
</dbReference>
<evidence type="ECO:0000313" key="6">
    <source>
        <dbReference type="EMBL" id="KAG2425396.1"/>
    </source>
</evidence>
<dbReference type="PROSITE" id="PS50802">
    <property type="entry name" value="OTU"/>
    <property type="match status" value="1"/>
</dbReference>
<dbReference type="Proteomes" id="UP000650467">
    <property type="component" value="Unassembled WGS sequence"/>
</dbReference>
<dbReference type="InterPro" id="IPR038765">
    <property type="entry name" value="Papain-like_cys_pep_sf"/>
</dbReference>
<feature type="region of interest" description="Disordered" evidence="4">
    <location>
        <begin position="76"/>
        <end position="96"/>
    </location>
</feature>
<dbReference type="EC" id="3.4.19.12" evidence="3"/>
<dbReference type="GO" id="GO:0016579">
    <property type="term" value="P:protein deubiquitination"/>
    <property type="evidence" value="ECO:0007669"/>
    <property type="project" value="TreeGrafter"/>
</dbReference>
<dbReference type="CDD" id="cd22746">
    <property type="entry name" value="OTU_plant_OTU3_4-like"/>
    <property type="match status" value="1"/>
</dbReference>
<dbReference type="EMBL" id="JAEHOC010000056">
    <property type="protein sequence ID" value="KAG2425396.1"/>
    <property type="molecule type" value="Genomic_DNA"/>
</dbReference>
<feature type="compositionally biased region" description="Low complexity" evidence="4">
    <location>
        <begin position="79"/>
        <end position="96"/>
    </location>
</feature>
<evidence type="ECO:0000256" key="3">
    <source>
        <dbReference type="RuleBase" id="RU367104"/>
    </source>
</evidence>
<keyword evidence="2 3" id="KW-0378">Hydrolase</keyword>
<evidence type="ECO:0000256" key="2">
    <source>
        <dbReference type="ARBA" id="ARBA00022801"/>
    </source>
</evidence>
<proteinExistence type="predicted"/>
<dbReference type="SUPFAM" id="SSF54001">
    <property type="entry name" value="Cysteine proteinases"/>
    <property type="match status" value="1"/>
</dbReference>
<evidence type="ECO:0000313" key="7">
    <source>
        <dbReference type="Proteomes" id="UP000650467"/>
    </source>
</evidence>
<dbReference type="Gene3D" id="3.90.70.80">
    <property type="match status" value="1"/>
</dbReference>
<evidence type="ECO:0000259" key="5">
    <source>
        <dbReference type="PROSITE" id="PS50802"/>
    </source>
</evidence>
<evidence type="ECO:0000256" key="1">
    <source>
        <dbReference type="ARBA" id="ARBA00000707"/>
    </source>
</evidence>
<reference evidence="6" key="1">
    <citation type="journal article" date="2020" name="bioRxiv">
        <title>Comparative genomics of Chlamydomonas.</title>
        <authorList>
            <person name="Craig R.J."/>
            <person name="Hasan A.R."/>
            <person name="Ness R.W."/>
            <person name="Keightley P.D."/>
        </authorList>
    </citation>
    <scope>NUCLEOTIDE SEQUENCE</scope>
    <source>
        <strain evidence="6">SAG 7.73</strain>
    </source>
</reference>
<dbReference type="GO" id="GO:0030968">
    <property type="term" value="P:endoplasmic reticulum unfolded protein response"/>
    <property type="evidence" value="ECO:0007669"/>
    <property type="project" value="TreeGrafter"/>
</dbReference>
<sequence>MLLSRRALTTRHGVRRGVAAVRGNLPTPPAVPPPYVISSCHYGDGSISDLAAPNFAGAAASAARRFQPQQKPLLLTRTAASSSSNHSSGSGSSSAGKELRFAIHRISGDGACMFRAVVQGAQYATRGKAMPPESEGTAAHNLRLAVVAELRKRREEIEPFLPGIAADFDEYCRTMSNPMAWGGEPEMLMAMHVLGRPITVYHVADGGLEPIVTYGEQLLQPGGPSPIHLLWSGAHYDLLVPAAAAAEGSA</sequence>
<dbReference type="PANTHER" id="PTHR13312">
    <property type="entry name" value="HIV-INDUCED PROTEIN-7-LIKE PROTEASE"/>
    <property type="match status" value="1"/>
</dbReference>
<keyword evidence="3" id="KW-0963">Cytoplasm</keyword>
<name>A0A835VU52_CHLIN</name>
<dbReference type="PANTHER" id="PTHR13312:SF0">
    <property type="entry name" value="UBIQUITIN THIOESTERASE OTU1"/>
    <property type="match status" value="1"/>
</dbReference>
<keyword evidence="3" id="KW-0645">Protease</keyword>
<comment type="caution">
    <text evidence="6">The sequence shown here is derived from an EMBL/GenBank/DDBJ whole genome shotgun (WGS) entry which is preliminary data.</text>
</comment>
<comment type="subcellular location">
    <subcellularLocation>
        <location evidence="3">Cytoplasm</location>
    </subcellularLocation>
</comment>
<dbReference type="GO" id="GO:0005634">
    <property type="term" value="C:nucleus"/>
    <property type="evidence" value="ECO:0007669"/>
    <property type="project" value="TreeGrafter"/>
</dbReference>
<keyword evidence="3" id="KW-0788">Thiol protease</keyword>
<comment type="function">
    <text evidence="3">Hydrolase that can remove conjugated ubiquitin from proteins and may therefore play an important regulatory role at the level of protein turnover by preventing degradation.</text>
</comment>
<feature type="domain" description="OTU" evidence="5">
    <location>
        <begin position="101"/>
        <end position="242"/>
    </location>
</feature>
<protein>
    <recommendedName>
        <fullName evidence="3">Ubiquitin thioesterase OTU</fullName>
        <ecNumber evidence="3">3.4.19.12</ecNumber>
    </recommendedName>
</protein>
<dbReference type="GO" id="GO:0036503">
    <property type="term" value="P:ERAD pathway"/>
    <property type="evidence" value="ECO:0007669"/>
    <property type="project" value="TreeGrafter"/>
</dbReference>
<evidence type="ECO:0000256" key="4">
    <source>
        <dbReference type="SAM" id="MobiDB-lite"/>
    </source>
</evidence>
<dbReference type="AlphaFoldDB" id="A0A835VU52"/>